<keyword evidence="3" id="KW-1185">Reference proteome</keyword>
<sequence length="69" mass="6887">MDPKAPPFASSSSKGKTANSGAPPSEVEWEDILEGMDHKMTFGSGGNGPKASDSSKSGSGSKSNGNSGK</sequence>
<feature type="compositionally biased region" description="Low complexity" evidence="1">
    <location>
        <begin position="54"/>
        <end position="69"/>
    </location>
</feature>
<reference evidence="3" key="1">
    <citation type="submission" date="2016-03" db="EMBL/GenBank/DDBJ databases">
        <authorList>
            <person name="Ploux O."/>
        </authorList>
    </citation>
    <scope>NUCLEOTIDE SEQUENCE [LARGE SCALE GENOMIC DNA]</scope>
    <source>
        <strain evidence="3">UK7</strain>
    </source>
</reference>
<comment type="caution">
    <text evidence="2">The sequence shown here is derived from an EMBL/GenBank/DDBJ whole genome shotgun (WGS) entry which is preliminary data.</text>
</comment>
<proteinExistence type="predicted"/>
<accession>A0A1E1LCX2</accession>
<evidence type="ECO:0000313" key="2">
    <source>
        <dbReference type="EMBL" id="CZT08244.1"/>
    </source>
</evidence>
<dbReference type="EMBL" id="FJUW01000046">
    <property type="protein sequence ID" value="CZT08244.1"/>
    <property type="molecule type" value="Genomic_DNA"/>
</dbReference>
<dbReference type="AlphaFoldDB" id="A0A1E1LCX2"/>
<dbReference type="Proteomes" id="UP000178129">
    <property type="component" value="Unassembled WGS sequence"/>
</dbReference>
<evidence type="ECO:0000313" key="3">
    <source>
        <dbReference type="Proteomes" id="UP000178129"/>
    </source>
</evidence>
<organism evidence="2 3">
    <name type="scientific">Rhynchosporium graminicola</name>
    <dbReference type="NCBI Taxonomy" id="2792576"/>
    <lineage>
        <taxon>Eukaryota</taxon>
        <taxon>Fungi</taxon>
        <taxon>Dikarya</taxon>
        <taxon>Ascomycota</taxon>
        <taxon>Pezizomycotina</taxon>
        <taxon>Leotiomycetes</taxon>
        <taxon>Helotiales</taxon>
        <taxon>Ploettnerulaceae</taxon>
        <taxon>Rhynchosporium</taxon>
    </lineage>
</organism>
<dbReference type="InParanoid" id="A0A1E1LCX2"/>
<name>A0A1E1LCX2_9HELO</name>
<gene>
    <name evidence="2" type="ORF">RCO7_14967</name>
</gene>
<protein>
    <submittedName>
        <fullName evidence="2">Uncharacterized protein</fullName>
    </submittedName>
</protein>
<evidence type="ECO:0000256" key="1">
    <source>
        <dbReference type="SAM" id="MobiDB-lite"/>
    </source>
</evidence>
<feature type="region of interest" description="Disordered" evidence="1">
    <location>
        <begin position="1"/>
        <end position="69"/>
    </location>
</feature>